<dbReference type="InterPro" id="IPR032675">
    <property type="entry name" value="LRR_dom_sf"/>
</dbReference>
<dbReference type="SUPFAM" id="SSF52058">
    <property type="entry name" value="L domain-like"/>
    <property type="match status" value="1"/>
</dbReference>
<dbReference type="InterPro" id="IPR001611">
    <property type="entry name" value="Leu-rich_rpt"/>
</dbReference>
<proteinExistence type="predicted"/>
<keyword evidence="2" id="KW-0732">Signal</keyword>
<dbReference type="Pfam" id="PF13855">
    <property type="entry name" value="LRR_8"/>
    <property type="match status" value="1"/>
</dbReference>
<sequence length="288" mass="31863">MDCANLNNPSILDKTIIPGDTQTLKLANNRMTDEKQLKETLVTLTSLRELQLHGNELAKLNEATFAKNCNLEVISLGHGNNGVKLPETVFVGATNVKILDLGAAFTNINPELLAPLTNLEYLFLQFNNVGRLSSSHFNNNQKLEYVDASSAQITSISDNAFTRSTALKQILLRRNSIKSLEPETFQSLEELSWLDLGRNELQIILPGTFSANAELKILDLDQNFIDTICPSAFSDGRESLEAVNLSFNRLPEALNKNFCLDGCEGSIEDFWNILESTFGNSTDCSISE</sequence>
<evidence type="ECO:0000256" key="2">
    <source>
        <dbReference type="ARBA" id="ARBA00022729"/>
    </source>
</evidence>
<dbReference type="InterPro" id="IPR003591">
    <property type="entry name" value="Leu-rich_rpt_typical-subtyp"/>
</dbReference>
<dbReference type="PANTHER" id="PTHR24373">
    <property type="entry name" value="SLIT RELATED LEUCINE-RICH REPEAT NEURONAL PROTEIN"/>
    <property type="match status" value="1"/>
</dbReference>
<dbReference type="Pfam" id="PF13306">
    <property type="entry name" value="LRR_5"/>
    <property type="match status" value="1"/>
</dbReference>
<evidence type="ECO:0000313" key="5">
    <source>
        <dbReference type="Proteomes" id="UP001158576"/>
    </source>
</evidence>
<keyword evidence="3" id="KW-0677">Repeat</keyword>
<accession>A0ABN7S4C1</accession>
<gene>
    <name evidence="4" type="ORF">OKIOD_LOCUS3949</name>
</gene>
<organism evidence="4 5">
    <name type="scientific">Oikopleura dioica</name>
    <name type="common">Tunicate</name>
    <dbReference type="NCBI Taxonomy" id="34765"/>
    <lineage>
        <taxon>Eukaryota</taxon>
        <taxon>Metazoa</taxon>
        <taxon>Chordata</taxon>
        <taxon>Tunicata</taxon>
        <taxon>Appendicularia</taxon>
        <taxon>Copelata</taxon>
        <taxon>Oikopleuridae</taxon>
        <taxon>Oikopleura</taxon>
    </lineage>
</organism>
<dbReference type="InterPro" id="IPR050328">
    <property type="entry name" value="Dev_Immune_Receptor"/>
</dbReference>
<name>A0ABN7S4C1_OIKDI</name>
<dbReference type="PANTHER" id="PTHR24373:SF370">
    <property type="entry name" value="FISH-LIPS, ISOFORM E"/>
    <property type="match status" value="1"/>
</dbReference>
<dbReference type="Gene3D" id="3.80.10.10">
    <property type="entry name" value="Ribonuclease Inhibitor"/>
    <property type="match status" value="2"/>
</dbReference>
<evidence type="ECO:0000256" key="1">
    <source>
        <dbReference type="ARBA" id="ARBA00022614"/>
    </source>
</evidence>
<dbReference type="Proteomes" id="UP001158576">
    <property type="component" value="Chromosome PAR"/>
</dbReference>
<evidence type="ECO:0000313" key="4">
    <source>
        <dbReference type="EMBL" id="CAG5089886.1"/>
    </source>
</evidence>
<keyword evidence="1" id="KW-0433">Leucine-rich repeat</keyword>
<dbReference type="SMART" id="SM00369">
    <property type="entry name" value="LRR_TYP"/>
    <property type="match status" value="5"/>
</dbReference>
<evidence type="ECO:0000256" key="3">
    <source>
        <dbReference type="ARBA" id="ARBA00022737"/>
    </source>
</evidence>
<reference evidence="4 5" key="1">
    <citation type="submission" date="2021-04" db="EMBL/GenBank/DDBJ databases">
        <authorList>
            <person name="Bliznina A."/>
        </authorList>
    </citation>
    <scope>NUCLEOTIDE SEQUENCE [LARGE SCALE GENOMIC DNA]</scope>
</reference>
<dbReference type="EMBL" id="OU015568">
    <property type="protein sequence ID" value="CAG5089886.1"/>
    <property type="molecule type" value="Genomic_DNA"/>
</dbReference>
<keyword evidence="5" id="KW-1185">Reference proteome</keyword>
<dbReference type="InterPro" id="IPR026906">
    <property type="entry name" value="LRR_5"/>
</dbReference>
<protein>
    <submittedName>
        <fullName evidence="4">Oidioi.mRNA.OKI2018_I69.PAR.g12391.t1.cds</fullName>
    </submittedName>
</protein>